<reference evidence="2" key="1">
    <citation type="journal article" date="2019" name="bioRxiv">
        <title>Genomics, evolutionary history and diagnostics of the Alternaria alternata species group including apple and Asian pear pathotypes.</title>
        <authorList>
            <person name="Armitage A.D."/>
            <person name="Cockerton H.M."/>
            <person name="Sreenivasaprasad S."/>
            <person name="Woodhall J.W."/>
            <person name="Lane C.R."/>
            <person name="Harrison R.J."/>
            <person name="Clarkson J.P."/>
        </authorList>
    </citation>
    <scope>NUCLEOTIDE SEQUENCE [LARGE SCALE GENOMIC DNA]</scope>
    <source>
        <strain evidence="2">FERA 635</strain>
    </source>
</reference>
<dbReference type="Proteomes" id="UP000293195">
    <property type="component" value="Unassembled WGS sequence"/>
</dbReference>
<gene>
    <name evidence="1" type="ORF">AA0119_g3725</name>
</gene>
<keyword evidence="2" id="KW-1185">Reference proteome</keyword>
<dbReference type="EMBL" id="PDXF01000009">
    <property type="protein sequence ID" value="RYO05157.1"/>
    <property type="molecule type" value="Genomic_DNA"/>
</dbReference>
<evidence type="ECO:0000313" key="2">
    <source>
        <dbReference type="Proteomes" id="UP000293195"/>
    </source>
</evidence>
<sequence>MVWSPPYANDFLDPIDSPWDGVMHQELAQWGYTESERSQLCDYGTFWGLGRAFGSLGIDPRSNFNHGPNRCFRVTGAFSDIGVNPDAGIVFFMSRRSAVESAKILWRQDPPSRRDLPALRSSSDFAWAFWNRVPHFTPITAFWSVSVNNRQTLDILSLVFKTYQPPPGQQRVNSVQDWPGTDFEITSVEALAILGKFSPSTMAADFHASRSSPTGIAAGFFLAQHKRQLGGNKMIVKITVFKALQPVTDDEFPTIIFWVQNARNIYGGINGAHSVNVSDVVGIDRMWEFGEPKVLKRSADGKSVIREHVVRVEL</sequence>
<proteinExistence type="predicted"/>
<name>A0ABY0GGS7_9PLEO</name>
<evidence type="ECO:0000313" key="1">
    <source>
        <dbReference type="EMBL" id="RYO05157.1"/>
    </source>
</evidence>
<organism evidence="1 2">
    <name type="scientific">Alternaria tenuissima</name>
    <dbReference type="NCBI Taxonomy" id="119927"/>
    <lineage>
        <taxon>Eukaryota</taxon>
        <taxon>Fungi</taxon>
        <taxon>Dikarya</taxon>
        <taxon>Ascomycota</taxon>
        <taxon>Pezizomycotina</taxon>
        <taxon>Dothideomycetes</taxon>
        <taxon>Pleosporomycetidae</taxon>
        <taxon>Pleosporales</taxon>
        <taxon>Pleosporineae</taxon>
        <taxon>Pleosporaceae</taxon>
        <taxon>Alternaria</taxon>
        <taxon>Alternaria sect. Alternaria</taxon>
        <taxon>Alternaria alternata complex</taxon>
    </lineage>
</organism>
<comment type="caution">
    <text evidence="1">The sequence shown here is derived from an EMBL/GenBank/DDBJ whole genome shotgun (WGS) entry which is preliminary data.</text>
</comment>
<accession>A0ABY0GGS7</accession>
<protein>
    <submittedName>
        <fullName evidence="1">Uncharacterized protein</fullName>
    </submittedName>
</protein>